<name>A0A9W8UK97_AKAMU</name>
<comment type="similarity">
    <text evidence="2">Belongs to the AB hydrolase superfamily. Epoxide hydrolase family.</text>
</comment>
<evidence type="ECO:0000256" key="1">
    <source>
        <dbReference type="ARBA" id="ARBA00022801"/>
    </source>
</evidence>
<proteinExistence type="inferred from homology"/>
<dbReference type="GeneID" id="80897921"/>
<sequence>MGYTESRAGGVASSSSEAAANSLTRHRRARIPCLATYQLDTGAFYECASSSSKYHLHGKPTLHTLASAKLGTMFETFESFTVKTETDPTIEIFGRISKNADSQLPPVLMLHGFPQSHHIWHRVTEQLVQRYSIVLIDIRGYGASSKPSELHHYAKSAMAKDCISVMDSLGFTDHFFVCGHDRGARVAHKLCVDFPSRVQSAMLLDICPTLAMYTATDQRFASAYFHWFFLTQPEPLPETMINGCPRHFGEFCLGVADDGKNRGIYDQSCLDYYLSTMEHPETVHAMCQDYRASATLDLDEARDDLNKERLICCPLRVLWGDQGVIEKCFDALQEWRAVTAKSVVVDGHSVKSGHFIPEAAPDDVVSNILDFFK</sequence>
<dbReference type="PANTHER" id="PTHR43329">
    <property type="entry name" value="EPOXIDE HYDROLASE"/>
    <property type="match status" value="1"/>
</dbReference>
<dbReference type="Pfam" id="PF00561">
    <property type="entry name" value="Abhydrolase_1"/>
    <property type="match status" value="1"/>
</dbReference>
<evidence type="ECO:0000259" key="3">
    <source>
        <dbReference type="Pfam" id="PF00561"/>
    </source>
</evidence>
<dbReference type="InterPro" id="IPR000639">
    <property type="entry name" value="Epox_hydrolase-like"/>
</dbReference>
<dbReference type="Proteomes" id="UP001144673">
    <property type="component" value="Chromosome 4"/>
</dbReference>
<dbReference type="InterPro" id="IPR000073">
    <property type="entry name" value="AB_hydrolase_1"/>
</dbReference>
<dbReference type="Gene3D" id="3.40.50.1820">
    <property type="entry name" value="alpha/beta hydrolase"/>
    <property type="match status" value="1"/>
</dbReference>
<feature type="domain" description="AB hydrolase-1" evidence="3">
    <location>
        <begin position="105"/>
        <end position="238"/>
    </location>
</feature>
<protein>
    <recommendedName>
        <fullName evidence="3">AB hydrolase-1 domain-containing protein</fullName>
    </recommendedName>
</protein>
<keyword evidence="1" id="KW-0378">Hydrolase</keyword>
<evidence type="ECO:0000256" key="2">
    <source>
        <dbReference type="ARBA" id="ARBA00038334"/>
    </source>
</evidence>
<accession>A0A9W8UK97</accession>
<dbReference type="GO" id="GO:0016787">
    <property type="term" value="F:hydrolase activity"/>
    <property type="evidence" value="ECO:0007669"/>
    <property type="project" value="UniProtKB-KW"/>
</dbReference>
<dbReference type="InterPro" id="IPR029058">
    <property type="entry name" value="AB_hydrolase_fold"/>
</dbReference>
<reference evidence="4" key="1">
    <citation type="journal article" date="2023" name="Access Microbiol">
        <title>De-novo genome assembly for Akanthomyces muscarius, a biocontrol agent of insect agricultural pests.</title>
        <authorList>
            <person name="Erdos Z."/>
            <person name="Studholme D.J."/>
            <person name="Raymond B."/>
            <person name="Sharma M."/>
        </authorList>
    </citation>
    <scope>NUCLEOTIDE SEQUENCE</scope>
    <source>
        <strain evidence="4">Ve6</strain>
    </source>
</reference>
<organism evidence="4 5">
    <name type="scientific">Akanthomyces muscarius</name>
    <name type="common">Entomopathogenic fungus</name>
    <name type="synonym">Lecanicillium muscarium</name>
    <dbReference type="NCBI Taxonomy" id="2231603"/>
    <lineage>
        <taxon>Eukaryota</taxon>
        <taxon>Fungi</taxon>
        <taxon>Dikarya</taxon>
        <taxon>Ascomycota</taxon>
        <taxon>Pezizomycotina</taxon>
        <taxon>Sordariomycetes</taxon>
        <taxon>Hypocreomycetidae</taxon>
        <taxon>Hypocreales</taxon>
        <taxon>Cordycipitaceae</taxon>
        <taxon>Akanthomyces</taxon>
    </lineage>
</organism>
<dbReference type="PRINTS" id="PR00412">
    <property type="entry name" value="EPOXHYDRLASE"/>
</dbReference>
<keyword evidence="5" id="KW-1185">Reference proteome</keyword>
<evidence type="ECO:0000313" key="5">
    <source>
        <dbReference type="Proteomes" id="UP001144673"/>
    </source>
</evidence>
<dbReference type="KEGG" id="amus:LMH87_010762"/>
<evidence type="ECO:0000313" key="4">
    <source>
        <dbReference type="EMBL" id="KAJ4149991.1"/>
    </source>
</evidence>
<comment type="caution">
    <text evidence="4">The sequence shown here is derived from an EMBL/GenBank/DDBJ whole genome shotgun (WGS) entry which is preliminary data.</text>
</comment>
<gene>
    <name evidence="4" type="ORF">LMH87_010762</name>
</gene>
<dbReference type="RefSeq" id="XP_056051705.1">
    <property type="nucleotide sequence ID" value="XM_056199791.1"/>
</dbReference>
<dbReference type="AlphaFoldDB" id="A0A9W8UK97"/>
<dbReference type="SUPFAM" id="SSF53474">
    <property type="entry name" value="alpha/beta-Hydrolases"/>
    <property type="match status" value="1"/>
</dbReference>
<dbReference type="EMBL" id="JAJHUN010000009">
    <property type="protein sequence ID" value="KAJ4149991.1"/>
    <property type="molecule type" value="Genomic_DNA"/>
</dbReference>